<dbReference type="AlphaFoldDB" id="A0A8D8T7X9"/>
<evidence type="ECO:0000313" key="1">
    <source>
        <dbReference type="EMBL" id="CAG6683049.1"/>
    </source>
</evidence>
<sequence>MSMMARITSGRMSPGGLTWIKYFICSPSRLRHCLISPSCPYEPLTVGKAKAEVNVLTASDMTPLVVVSNTRSGGLPATMVSLNLAHKLSRNSCGSVPEVTTL</sequence>
<proteinExistence type="predicted"/>
<protein>
    <submittedName>
        <fullName evidence="1">Uncharacterized protein</fullName>
    </submittedName>
</protein>
<name>A0A8D8T7X9_9HEMI</name>
<reference evidence="1" key="1">
    <citation type="submission" date="2021-05" db="EMBL/GenBank/DDBJ databases">
        <authorList>
            <person name="Alioto T."/>
            <person name="Alioto T."/>
            <person name="Gomez Garrido J."/>
        </authorList>
    </citation>
    <scope>NUCLEOTIDE SEQUENCE</scope>
</reference>
<organism evidence="1">
    <name type="scientific">Cacopsylla melanoneura</name>
    <dbReference type="NCBI Taxonomy" id="428564"/>
    <lineage>
        <taxon>Eukaryota</taxon>
        <taxon>Metazoa</taxon>
        <taxon>Ecdysozoa</taxon>
        <taxon>Arthropoda</taxon>
        <taxon>Hexapoda</taxon>
        <taxon>Insecta</taxon>
        <taxon>Pterygota</taxon>
        <taxon>Neoptera</taxon>
        <taxon>Paraneoptera</taxon>
        <taxon>Hemiptera</taxon>
        <taxon>Sternorrhyncha</taxon>
        <taxon>Psylloidea</taxon>
        <taxon>Psyllidae</taxon>
        <taxon>Psyllinae</taxon>
        <taxon>Cacopsylla</taxon>
    </lineage>
</organism>
<dbReference type="EMBL" id="HBUF01261649">
    <property type="protein sequence ID" value="CAG6683049.1"/>
    <property type="molecule type" value="Transcribed_RNA"/>
</dbReference>
<accession>A0A8D8T7X9</accession>